<feature type="binding site" evidence="6">
    <location>
        <position position="116"/>
    </location>
    <ligand>
        <name>a divalent metal cation</name>
        <dbReference type="ChEBI" id="CHEBI:60240"/>
        <label>1</label>
    </ligand>
</feature>
<evidence type="ECO:0000256" key="4">
    <source>
        <dbReference type="ARBA" id="ARBA00022723"/>
    </source>
</evidence>
<sequence>MRLMDGGAEQRQITIHKPEDFVPMRAAGALAAEVLDMVGAHVRPGISTGEIDRICHDYIVARGAIPAPLNYRGFPKSTCISINHVVCHGIPGDRVLMDGDILNIDITVILDGWHGDSSRMYIAGTASTKARRLIDVTYQSLLEGIHAARPGAHFGDIGHAIQTYVEAQRFSVVRDFCGHGIGRRFHEAPNVLHFGRKGDGPELRPGMFFTIEPMVNAGRPEVKVLDDGWTAVTRDRSLSAQFEHMVGITESGCEVFTLAAGEVI</sequence>
<accession>F0IYM5</accession>
<keyword evidence="4 6" id="KW-0479">Metal-binding</keyword>
<protein>
    <recommendedName>
        <fullName evidence="6 7">Methionine aminopeptidase</fullName>
        <shortName evidence="6">MAP</shortName>
        <shortName evidence="6">MetAP</shortName>
        <ecNumber evidence="6 7">3.4.11.18</ecNumber>
    </recommendedName>
    <alternativeName>
        <fullName evidence="6">Peptidase M</fullName>
    </alternativeName>
</protein>
<dbReference type="HAMAP" id="MF_01974">
    <property type="entry name" value="MetAP_1"/>
    <property type="match status" value="1"/>
</dbReference>
<dbReference type="PANTHER" id="PTHR43330:SF27">
    <property type="entry name" value="METHIONINE AMINOPEPTIDASE"/>
    <property type="match status" value="1"/>
</dbReference>
<comment type="cofactor">
    <cofactor evidence="6">
        <name>Co(2+)</name>
        <dbReference type="ChEBI" id="CHEBI:48828"/>
    </cofactor>
    <cofactor evidence="6">
        <name>Zn(2+)</name>
        <dbReference type="ChEBI" id="CHEBI:29105"/>
    </cofactor>
    <cofactor evidence="6">
        <name>Mn(2+)</name>
        <dbReference type="ChEBI" id="CHEBI:29035"/>
    </cofactor>
    <cofactor evidence="6">
        <name>Fe(2+)</name>
        <dbReference type="ChEBI" id="CHEBI:29033"/>
    </cofactor>
    <text evidence="6">Binds 2 divalent metal cations per subunit. Has a high-affinity and a low affinity metal-binding site. The true nature of the physiological cofactor is under debate. The enzyme is active with cobalt, zinc, manganese or divalent iron ions. Most likely, methionine aminopeptidases function as mononuclear Fe(2+)-metalloproteases under physiological conditions, and the catalytically relevant metal-binding site has been assigned to the histidine-containing high-affinity site.</text>
</comment>
<feature type="binding site" evidence="6">
    <location>
        <position position="179"/>
    </location>
    <ligand>
        <name>a divalent metal cation</name>
        <dbReference type="ChEBI" id="CHEBI:60240"/>
        <label>2</label>
        <note>catalytic</note>
    </ligand>
</feature>
<proteinExistence type="inferred from homology"/>
<gene>
    <name evidence="6 8" type="primary">map</name>
    <name evidence="8" type="ordered locus">ACMV_15380</name>
</gene>
<dbReference type="SUPFAM" id="SSF55920">
    <property type="entry name" value="Creatinase/aminopeptidase"/>
    <property type="match status" value="1"/>
</dbReference>
<dbReference type="GO" id="GO:0070006">
    <property type="term" value="F:metalloaminopeptidase activity"/>
    <property type="evidence" value="ECO:0007669"/>
    <property type="project" value="UniProtKB-UniRule"/>
</dbReference>
<dbReference type="EMBL" id="AP012035">
    <property type="protein sequence ID" value="BAJ80885.1"/>
    <property type="molecule type" value="Genomic_DNA"/>
</dbReference>
<dbReference type="InterPro" id="IPR002467">
    <property type="entry name" value="Pept_M24A_MAP1"/>
</dbReference>
<dbReference type="GO" id="GO:0004239">
    <property type="term" value="F:initiator methionyl aminopeptidase activity"/>
    <property type="evidence" value="ECO:0007669"/>
    <property type="project" value="UniProtKB-UniRule"/>
</dbReference>
<dbReference type="HOGENOM" id="CLU_015857_0_1_5"/>
<dbReference type="PROSITE" id="PS00680">
    <property type="entry name" value="MAP_1"/>
    <property type="match status" value="1"/>
</dbReference>
<comment type="similarity">
    <text evidence="6">Belongs to the peptidase M24A family. Methionine aminopeptidase type 1 subfamily.</text>
</comment>
<keyword evidence="5 6" id="KW-0378">Hydrolase</keyword>
<evidence type="ECO:0000256" key="7">
    <source>
        <dbReference type="RuleBase" id="RU003653"/>
    </source>
</evidence>
<feature type="binding site" evidence="6">
    <location>
        <position position="243"/>
    </location>
    <ligand>
        <name>a divalent metal cation</name>
        <dbReference type="ChEBI" id="CHEBI:60240"/>
        <label>2</label>
        <note>catalytic</note>
    </ligand>
</feature>
<feature type="binding site" evidence="6">
    <location>
        <position position="186"/>
    </location>
    <ligand>
        <name>substrate</name>
    </ligand>
</feature>
<keyword evidence="3 6" id="KW-0645">Protease</keyword>
<evidence type="ECO:0000256" key="1">
    <source>
        <dbReference type="ARBA" id="ARBA00002521"/>
    </source>
</evidence>
<evidence type="ECO:0000256" key="3">
    <source>
        <dbReference type="ARBA" id="ARBA00022670"/>
    </source>
</evidence>
<keyword evidence="9" id="KW-1185">Reference proteome</keyword>
<evidence type="ECO:0000313" key="8">
    <source>
        <dbReference type="EMBL" id="BAJ80885.1"/>
    </source>
</evidence>
<feature type="binding site" evidence="6">
    <location>
        <position position="116"/>
    </location>
    <ligand>
        <name>a divalent metal cation</name>
        <dbReference type="ChEBI" id="CHEBI:60240"/>
        <label>2</label>
        <note>catalytic</note>
    </ligand>
</feature>
<comment type="function">
    <text evidence="1 6">Removes the N-terminal methionine from nascent proteins. The N-terminal methionine is often cleaved when the second residue in the primary sequence is small and uncharged (Met-Ala-, Cys, Gly, Pro, Ser, Thr, or Val). Requires deformylation of the N(alpha)-formylated initiator methionine before it can be hydrolyzed.</text>
</comment>
<evidence type="ECO:0000313" key="9">
    <source>
        <dbReference type="Proteomes" id="UP000007100"/>
    </source>
</evidence>
<evidence type="ECO:0000256" key="6">
    <source>
        <dbReference type="HAMAP-Rule" id="MF_01974"/>
    </source>
</evidence>
<dbReference type="MEROPS" id="M24.001"/>
<dbReference type="GO" id="GO:0005829">
    <property type="term" value="C:cytosol"/>
    <property type="evidence" value="ECO:0007669"/>
    <property type="project" value="TreeGrafter"/>
</dbReference>
<comment type="subunit">
    <text evidence="6">Monomer.</text>
</comment>
<dbReference type="NCBIfam" id="TIGR00500">
    <property type="entry name" value="met_pdase_I"/>
    <property type="match status" value="1"/>
</dbReference>
<reference evidence="8 9" key="1">
    <citation type="submission" date="2010-12" db="EMBL/GenBank/DDBJ databases">
        <title>Whole genome sequence of Acidiphilium multivorum AIU301.</title>
        <authorList>
            <person name="Narita-Yamada S."/>
            <person name="Nakamura S."/>
            <person name="Ito N."/>
            <person name="Takarada H."/>
            <person name="Katano Y."/>
            <person name="Nakazawa H."/>
            <person name="Hosoyama A."/>
            <person name="Yamada R."/>
            <person name="Fujita N."/>
        </authorList>
    </citation>
    <scope>NUCLEOTIDE SEQUENCE [LARGE SCALE GENOMIC DNA]</scope>
    <source>
        <strain evidence="9">DSM 11245 / JCM 8867 / AIU301</strain>
    </source>
</reference>
<feature type="binding site" evidence="6">
    <location>
        <position position="243"/>
    </location>
    <ligand>
        <name>a divalent metal cation</name>
        <dbReference type="ChEBI" id="CHEBI:60240"/>
        <label>1</label>
    </ligand>
</feature>
<dbReference type="Pfam" id="PF00557">
    <property type="entry name" value="Peptidase_M24"/>
    <property type="match status" value="1"/>
</dbReference>
<organism evidence="8 9">
    <name type="scientific">Acidiphilium multivorum (strain DSM 11245 / JCM 8867 / NBRC 100883 / AIU 301)</name>
    <dbReference type="NCBI Taxonomy" id="926570"/>
    <lineage>
        <taxon>Bacteria</taxon>
        <taxon>Pseudomonadati</taxon>
        <taxon>Pseudomonadota</taxon>
        <taxon>Alphaproteobacteria</taxon>
        <taxon>Acetobacterales</taxon>
        <taxon>Acidocellaceae</taxon>
        <taxon>Acidiphilium</taxon>
    </lineage>
</organism>
<dbReference type="KEGG" id="amv:ACMV_15380"/>
<evidence type="ECO:0000256" key="2">
    <source>
        <dbReference type="ARBA" id="ARBA00022438"/>
    </source>
</evidence>
<dbReference type="CDD" id="cd01086">
    <property type="entry name" value="MetAP1"/>
    <property type="match status" value="1"/>
</dbReference>
<dbReference type="AlphaFoldDB" id="F0IYM5"/>
<evidence type="ECO:0000256" key="5">
    <source>
        <dbReference type="ARBA" id="ARBA00022801"/>
    </source>
</evidence>
<dbReference type="InterPro" id="IPR036005">
    <property type="entry name" value="Creatinase/aminopeptidase-like"/>
</dbReference>
<dbReference type="Proteomes" id="UP000007100">
    <property type="component" value="Chromosome"/>
</dbReference>
<feature type="binding site" evidence="6">
    <location>
        <position position="88"/>
    </location>
    <ligand>
        <name>substrate</name>
    </ligand>
</feature>
<dbReference type="InterPro" id="IPR001714">
    <property type="entry name" value="Pept_M24_MAP"/>
</dbReference>
<dbReference type="Gene3D" id="3.90.230.10">
    <property type="entry name" value="Creatinase/methionine aminopeptidase superfamily"/>
    <property type="match status" value="1"/>
</dbReference>
<dbReference type="InterPro" id="IPR000994">
    <property type="entry name" value="Pept_M24"/>
</dbReference>
<dbReference type="GO" id="GO:0006508">
    <property type="term" value="P:proteolysis"/>
    <property type="evidence" value="ECO:0007669"/>
    <property type="project" value="UniProtKB-KW"/>
</dbReference>
<dbReference type="PANTHER" id="PTHR43330">
    <property type="entry name" value="METHIONINE AMINOPEPTIDASE"/>
    <property type="match status" value="1"/>
</dbReference>
<dbReference type="EC" id="3.4.11.18" evidence="6 7"/>
<dbReference type="GO" id="GO:0046872">
    <property type="term" value="F:metal ion binding"/>
    <property type="evidence" value="ECO:0007669"/>
    <property type="project" value="UniProtKB-UniRule"/>
</dbReference>
<dbReference type="PRINTS" id="PR00599">
    <property type="entry name" value="MAPEPTIDASE"/>
</dbReference>
<comment type="catalytic activity">
    <reaction evidence="6 7">
        <text>Release of N-terminal amino acids, preferentially methionine, from peptides and arylamides.</text>
        <dbReference type="EC" id="3.4.11.18"/>
    </reaction>
</comment>
<name>F0IYM5_ACIMA</name>
<feature type="binding site" evidence="6">
    <location>
        <position position="212"/>
    </location>
    <ligand>
        <name>a divalent metal cation</name>
        <dbReference type="ChEBI" id="CHEBI:60240"/>
        <label>2</label>
        <note>catalytic</note>
    </ligand>
</feature>
<feature type="binding site" evidence="6">
    <location>
        <position position="105"/>
    </location>
    <ligand>
        <name>a divalent metal cation</name>
        <dbReference type="ChEBI" id="CHEBI:60240"/>
        <label>1</label>
    </ligand>
</feature>
<keyword evidence="2 6" id="KW-0031">Aminopeptidase</keyword>